<comment type="caution">
    <text evidence="2">The sequence shown here is derived from an EMBL/GenBank/DDBJ whole genome shotgun (WGS) entry which is preliminary data.</text>
</comment>
<organism evidence="2 3">
    <name type="scientific">Trichophyton violaceum</name>
    <dbReference type="NCBI Taxonomy" id="34388"/>
    <lineage>
        <taxon>Eukaryota</taxon>
        <taxon>Fungi</taxon>
        <taxon>Dikarya</taxon>
        <taxon>Ascomycota</taxon>
        <taxon>Pezizomycotina</taxon>
        <taxon>Eurotiomycetes</taxon>
        <taxon>Eurotiomycetidae</taxon>
        <taxon>Onygenales</taxon>
        <taxon>Arthrodermataceae</taxon>
        <taxon>Trichophyton</taxon>
    </lineage>
</organism>
<sequence>MTAMKPTADSADSPASLKSFPPITSTELQGKKAATRFEKMREDMNNESPEEITAYIQNYAPEIVREGDPIPYDTDAGIEYATGEGR</sequence>
<evidence type="ECO:0000256" key="1">
    <source>
        <dbReference type="SAM" id="MobiDB-lite"/>
    </source>
</evidence>
<dbReference type="OrthoDB" id="4170625at2759"/>
<evidence type="ECO:0000313" key="2">
    <source>
        <dbReference type="EMBL" id="OAL72201.1"/>
    </source>
</evidence>
<protein>
    <submittedName>
        <fullName evidence="2">Uncharacterized protein</fullName>
    </submittedName>
</protein>
<keyword evidence="3" id="KW-1185">Reference proteome</keyword>
<dbReference type="AlphaFoldDB" id="A0A178FIA6"/>
<dbReference type="EMBL" id="LHPN01000004">
    <property type="protein sequence ID" value="OAL72201.1"/>
    <property type="molecule type" value="Genomic_DNA"/>
</dbReference>
<accession>A0A178FIA6</accession>
<reference evidence="2 3" key="1">
    <citation type="submission" date="2016-05" db="EMBL/GenBank/DDBJ databases">
        <title>Genome sequencing of Trichophyton violaceum CMCC(F)T3l isolated from hair.</title>
        <authorList>
            <person name="Zhan P."/>
            <person name="Tao Y."/>
            <person name="Liu W."/>
        </authorList>
    </citation>
    <scope>NUCLEOTIDE SEQUENCE [LARGE SCALE GENOMIC DNA]</scope>
    <source>
        <strain evidence="3">CMCC(F)T3l</strain>
    </source>
</reference>
<dbReference type="Proteomes" id="UP000243519">
    <property type="component" value="Unassembled WGS sequence"/>
</dbReference>
<feature type="region of interest" description="Disordered" evidence="1">
    <location>
        <begin position="66"/>
        <end position="86"/>
    </location>
</feature>
<proteinExistence type="predicted"/>
<evidence type="ECO:0000313" key="3">
    <source>
        <dbReference type="Proteomes" id="UP000243519"/>
    </source>
</evidence>
<name>A0A178FIA6_TRIVO</name>
<gene>
    <name evidence="2" type="ORF">A7D00_3199</name>
</gene>
<feature type="region of interest" description="Disordered" evidence="1">
    <location>
        <begin position="1"/>
        <end position="31"/>
    </location>
</feature>